<protein>
    <recommendedName>
        <fullName evidence="1">PKD domain-containing protein</fullName>
    </recommendedName>
</protein>
<dbReference type="InterPro" id="IPR000601">
    <property type="entry name" value="PKD_dom"/>
</dbReference>
<dbReference type="Pfam" id="PF18911">
    <property type="entry name" value="PKD_4"/>
    <property type="match status" value="1"/>
</dbReference>
<proteinExistence type="predicted"/>
<gene>
    <name evidence="2" type="ORF">DQQ10_25240</name>
</gene>
<dbReference type="Pfam" id="PF16472">
    <property type="entry name" value="DUF5050"/>
    <property type="match status" value="1"/>
</dbReference>
<evidence type="ECO:0000259" key="1">
    <source>
        <dbReference type="PROSITE" id="PS50093"/>
    </source>
</evidence>
<dbReference type="InterPro" id="IPR000033">
    <property type="entry name" value="LDLR_classB_rpt"/>
</dbReference>
<dbReference type="SMART" id="SM00135">
    <property type="entry name" value="LY"/>
    <property type="match status" value="5"/>
</dbReference>
<dbReference type="InterPro" id="IPR035986">
    <property type="entry name" value="PKD_dom_sf"/>
</dbReference>
<evidence type="ECO:0000313" key="2">
    <source>
        <dbReference type="EMBL" id="RAV98174.1"/>
    </source>
</evidence>
<dbReference type="SMART" id="SM00089">
    <property type="entry name" value="PKD"/>
    <property type="match status" value="1"/>
</dbReference>
<comment type="caution">
    <text evidence="2">The sequence shown here is derived from an EMBL/GenBank/DDBJ whole genome shotgun (WGS) entry which is preliminary data.</text>
</comment>
<keyword evidence="3" id="KW-1185">Reference proteome</keyword>
<dbReference type="PANTHER" id="PTHR46513">
    <property type="entry name" value="VITELLOGENIN RECEPTOR-LIKE PROTEIN-RELATED-RELATED"/>
    <property type="match status" value="1"/>
</dbReference>
<dbReference type="InterPro" id="IPR013783">
    <property type="entry name" value="Ig-like_fold"/>
</dbReference>
<organism evidence="2 3">
    <name type="scientific">Pseudochryseolinea flava</name>
    <dbReference type="NCBI Taxonomy" id="2059302"/>
    <lineage>
        <taxon>Bacteria</taxon>
        <taxon>Pseudomonadati</taxon>
        <taxon>Bacteroidota</taxon>
        <taxon>Cytophagia</taxon>
        <taxon>Cytophagales</taxon>
        <taxon>Fulvivirgaceae</taxon>
        <taxon>Pseudochryseolinea</taxon>
    </lineage>
</organism>
<dbReference type="InterPro" id="IPR050778">
    <property type="entry name" value="Cueball_EGF_LRP_Nidogen"/>
</dbReference>
<dbReference type="SUPFAM" id="SSF63829">
    <property type="entry name" value="Calcium-dependent phosphotriesterase"/>
    <property type="match status" value="1"/>
</dbReference>
<dbReference type="InterPro" id="IPR011042">
    <property type="entry name" value="6-blade_b-propeller_TolB-like"/>
</dbReference>
<evidence type="ECO:0000313" key="3">
    <source>
        <dbReference type="Proteomes" id="UP000251889"/>
    </source>
</evidence>
<feature type="domain" description="PKD" evidence="1">
    <location>
        <begin position="65"/>
        <end position="117"/>
    </location>
</feature>
<name>A0A364XV37_9BACT</name>
<dbReference type="PROSITE" id="PS51257">
    <property type="entry name" value="PROKAR_LIPOPROTEIN"/>
    <property type="match status" value="1"/>
</dbReference>
<dbReference type="Gene3D" id="2.60.40.10">
    <property type="entry name" value="Immunoglobulins"/>
    <property type="match status" value="1"/>
</dbReference>
<dbReference type="CDD" id="cd00146">
    <property type="entry name" value="PKD"/>
    <property type="match status" value="1"/>
</dbReference>
<dbReference type="EMBL" id="QMFY01000021">
    <property type="protein sequence ID" value="RAV98174.1"/>
    <property type="molecule type" value="Genomic_DNA"/>
</dbReference>
<accession>A0A364XV37</accession>
<dbReference type="InterPro" id="IPR022409">
    <property type="entry name" value="PKD/Chitinase_dom"/>
</dbReference>
<dbReference type="InterPro" id="IPR032485">
    <property type="entry name" value="LRP1-like_beta_prop"/>
</dbReference>
<dbReference type="OrthoDB" id="1491481at2"/>
<dbReference type="Gene3D" id="2.120.10.30">
    <property type="entry name" value="TolB, C-terminal domain"/>
    <property type="match status" value="2"/>
</dbReference>
<dbReference type="Proteomes" id="UP000251889">
    <property type="component" value="Unassembled WGS sequence"/>
</dbReference>
<dbReference type="PROSITE" id="PS50093">
    <property type="entry name" value="PKD"/>
    <property type="match status" value="1"/>
</dbReference>
<reference evidence="2 3" key="1">
    <citation type="submission" date="2018-06" db="EMBL/GenBank/DDBJ databases">
        <title>Chryseolinea flavus sp. nov., a member of the phylum Bacteroidetes isolated from soil.</title>
        <authorList>
            <person name="Li Y."/>
            <person name="Wang J."/>
        </authorList>
    </citation>
    <scope>NUCLEOTIDE SEQUENCE [LARGE SCALE GENOMIC DNA]</scope>
    <source>
        <strain evidence="2 3">SDU1-6</strain>
    </source>
</reference>
<dbReference type="SUPFAM" id="SSF49299">
    <property type="entry name" value="PKD domain"/>
    <property type="match status" value="1"/>
</dbReference>
<dbReference type="AlphaFoldDB" id="A0A364XV37"/>
<sequence length="379" mass="41389">MAIKIDLKNLGYMKSKIFAYLTLFMTLFIVISCDDDDSKPEAAATFDVSKTTVSIGEEIQFTNTSKNATAFKWSFGDGTTSKEVSPKKSYTSSGTFVVSLLSTGTGGSQIANVSVTVLPDPEIFFTEVNANMIRKFAIGSPTSIGDFLDVTEMAGVGLAYDAANEKVYFSDYAVTGEGKIWRVNLDGTDLEAIVDGLYDPYQIALDVENGKVYWAEDLDADEIGHIGRANLDGSDKEYVVSLDGGEFRAIALDTENDKMYYYEVYNEDLYQANLDGTDATPILSGVFGYALAVDMVNDKIYFDEQNDEELKRADLDGSNIETIDDNGSRIYGIAVDAANNKIYWSGRDSGVITTAALDGTHKRDLASGLFSPRGLFLKK</sequence>